<keyword evidence="1" id="KW-1133">Transmembrane helix</keyword>
<comment type="caution">
    <text evidence="2">The sequence shown here is derived from an EMBL/GenBank/DDBJ whole genome shotgun (WGS) entry which is preliminary data.</text>
</comment>
<gene>
    <name evidence="2" type="ORF">HMPREF9104_02272</name>
</gene>
<dbReference type="HOGENOM" id="CLU_3253232_0_0_9"/>
<feature type="transmembrane region" description="Helical" evidence="1">
    <location>
        <begin position="12"/>
        <end position="32"/>
    </location>
</feature>
<keyword evidence="1" id="KW-0812">Transmembrane</keyword>
<protein>
    <submittedName>
        <fullName evidence="2">Uncharacterized protein</fullName>
    </submittedName>
</protein>
<accession>H1LI31</accession>
<reference evidence="2 3" key="1">
    <citation type="submission" date="2011-09" db="EMBL/GenBank/DDBJ databases">
        <authorList>
            <person name="Weinstock G."/>
            <person name="Sodergren E."/>
            <person name="Clifton S."/>
            <person name="Fulton L."/>
            <person name="Fulton B."/>
            <person name="Courtney L."/>
            <person name="Fronick C."/>
            <person name="Harrison M."/>
            <person name="Strong C."/>
            <person name="Farmer C."/>
            <person name="Delahaunty K."/>
            <person name="Markovic C."/>
            <person name="Hall O."/>
            <person name="Minx P."/>
            <person name="Tomlinson C."/>
            <person name="Mitreva M."/>
            <person name="Hou S."/>
            <person name="Chen J."/>
            <person name="Wollam A."/>
            <person name="Pepin K.H."/>
            <person name="Johnson M."/>
            <person name="Bhonagiri V."/>
            <person name="Zhang X."/>
            <person name="Suruliraj S."/>
            <person name="Warren W."/>
            <person name="Chinwalla A."/>
            <person name="Mardis E.R."/>
            <person name="Wilson R.K."/>
        </authorList>
    </citation>
    <scope>NUCLEOTIDE SEQUENCE [LARGE SCALE GENOMIC DNA]</scope>
    <source>
        <strain evidence="2 3">F0435</strain>
    </source>
</reference>
<dbReference type="AlphaFoldDB" id="H1LI31"/>
<sequence length="42" mass="4923">MIIKSQLQDKVVRSLVLSCYFIFCCVTVFKYCHLKINLIKIA</sequence>
<dbReference type="STRING" id="797516.HMPREF9104_02272"/>
<evidence type="ECO:0000313" key="2">
    <source>
        <dbReference type="EMBL" id="EHO49984.1"/>
    </source>
</evidence>
<dbReference type="EMBL" id="AGRJ01000201">
    <property type="protein sequence ID" value="EHO49984.1"/>
    <property type="molecule type" value="Genomic_DNA"/>
</dbReference>
<proteinExistence type="predicted"/>
<evidence type="ECO:0000313" key="3">
    <source>
        <dbReference type="Proteomes" id="UP000005025"/>
    </source>
</evidence>
<keyword evidence="1" id="KW-0472">Membrane</keyword>
<name>H1LI31_9LACO</name>
<organism evidence="2 3">
    <name type="scientific">Lentilactobacillus kisonensis F0435</name>
    <dbReference type="NCBI Taxonomy" id="797516"/>
    <lineage>
        <taxon>Bacteria</taxon>
        <taxon>Bacillati</taxon>
        <taxon>Bacillota</taxon>
        <taxon>Bacilli</taxon>
        <taxon>Lactobacillales</taxon>
        <taxon>Lactobacillaceae</taxon>
        <taxon>Lentilactobacillus</taxon>
    </lineage>
</organism>
<evidence type="ECO:0000256" key="1">
    <source>
        <dbReference type="SAM" id="Phobius"/>
    </source>
</evidence>
<dbReference type="Proteomes" id="UP000005025">
    <property type="component" value="Unassembled WGS sequence"/>
</dbReference>